<dbReference type="Pfam" id="PF04892">
    <property type="entry name" value="VanZ"/>
    <property type="match status" value="1"/>
</dbReference>
<feature type="transmembrane region" description="Helical" evidence="1">
    <location>
        <begin position="97"/>
        <end position="117"/>
    </location>
</feature>
<dbReference type="Proteomes" id="UP000476820">
    <property type="component" value="Unassembled WGS sequence"/>
</dbReference>
<comment type="caution">
    <text evidence="5">The sequence shown here is derived from an EMBL/GenBank/DDBJ whole genome shotgun (WGS) entry which is preliminary data.</text>
</comment>
<dbReference type="EMBL" id="SWVK01000011">
    <property type="protein sequence ID" value="NFN35355.1"/>
    <property type="molecule type" value="Genomic_DNA"/>
</dbReference>
<dbReference type="RefSeq" id="WP_061297996.1">
    <property type="nucleotide sequence ID" value="NZ_LFPA01000137.1"/>
</dbReference>
<evidence type="ECO:0000313" key="6">
    <source>
        <dbReference type="Proteomes" id="UP000473681"/>
    </source>
</evidence>
<gene>
    <name evidence="4" type="ORF">FC774_12840</name>
    <name evidence="5" type="ORF">FDB51_09465</name>
</gene>
<feature type="signal peptide" evidence="2">
    <location>
        <begin position="1"/>
        <end position="22"/>
    </location>
</feature>
<keyword evidence="1" id="KW-0472">Membrane</keyword>
<protein>
    <submittedName>
        <fullName evidence="5">Acetobutylicum phosphotransbutyrylase</fullName>
    </submittedName>
</protein>
<keyword evidence="1" id="KW-1133">Transmembrane helix</keyword>
<organism evidence="5 6">
    <name type="scientific">Clostridium botulinum</name>
    <dbReference type="NCBI Taxonomy" id="1491"/>
    <lineage>
        <taxon>Bacteria</taxon>
        <taxon>Bacillati</taxon>
        <taxon>Bacillota</taxon>
        <taxon>Clostridia</taxon>
        <taxon>Eubacteriales</taxon>
        <taxon>Clostridiaceae</taxon>
        <taxon>Clostridium</taxon>
    </lineage>
</organism>
<accession>A0A6B4PXZ2</accession>
<proteinExistence type="predicted"/>
<evidence type="ECO:0000256" key="2">
    <source>
        <dbReference type="SAM" id="SignalP"/>
    </source>
</evidence>
<feature type="transmembrane region" description="Helical" evidence="1">
    <location>
        <begin position="129"/>
        <end position="149"/>
    </location>
</feature>
<dbReference type="InterPro" id="IPR016747">
    <property type="entry name" value="Phosphotransbutyrylase"/>
</dbReference>
<reference evidence="6 7" key="1">
    <citation type="submission" date="2019-04" db="EMBL/GenBank/DDBJ databases">
        <title>Genome sequencing of Clostridium botulinum Groups I-IV and Clostridium butyricum.</title>
        <authorList>
            <person name="Brunt J."/>
            <person name="Van Vliet A.H.M."/>
            <person name="Stringer S.C."/>
            <person name="Carter A.T."/>
            <person name="Peck M.W."/>
        </authorList>
    </citation>
    <scope>NUCLEOTIDE SEQUENCE [LARGE SCALE GENOMIC DNA]</scope>
    <source>
        <strain evidence="4 7">1605</strain>
        <strain evidence="5 6">CB-K-33E</strain>
    </source>
</reference>
<feature type="chain" id="PRO_5038247460" evidence="2">
    <location>
        <begin position="23"/>
        <end position="155"/>
    </location>
</feature>
<feature type="transmembrane region" description="Helical" evidence="1">
    <location>
        <begin position="71"/>
        <end position="90"/>
    </location>
</feature>
<evidence type="ECO:0000256" key="1">
    <source>
        <dbReference type="SAM" id="Phobius"/>
    </source>
</evidence>
<name>A0A6B4PXZ2_CLOBO</name>
<dbReference type="Proteomes" id="UP000473681">
    <property type="component" value="Unassembled WGS sequence"/>
</dbReference>
<evidence type="ECO:0000313" key="5">
    <source>
        <dbReference type="EMBL" id="NFN35355.1"/>
    </source>
</evidence>
<evidence type="ECO:0000313" key="7">
    <source>
        <dbReference type="Proteomes" id="UP000476820"/>
    </source>
</evidence>
<sequence>MKKIFYIILSLMCLGFIFFNSSQDGTESNIRSNTVIEKIATDINEDNINIQSILKTHINRKQFNLLIRKCAHGFEFAILSILLFMSLNFFGLSKRNLIIYTLFIVLFSAVMDEFFQLFVPGRNSSVKDIVIDFIGGGVGVLIVTIINRIKCKYTG</sequence>
<dbReference type="InterPro" id="IPR006976">
    <property type="entry name" value="VanZ-like"/>
</dbReference>
<dbReference type="EMBL" id="SWOV01000038">
    <property type="protein sequence ID" value="NFF88744.1"/>
    <property type="molecule type" value="Genomic_DNA"/>
</dbReference>
<feature type="domain" description="VanZ-like" evidence="3">
    <location>
        <begin position="7"/>
        <end position="146"/>
    </location>
</feature>
<dbReference type="NCBIfam" id="NF037970">
    <property type="entry name" value="vanZ_1"/>
    <property type="match status" value="1"/>
</dbReference>
<dbReference type="AlphaFoldDB" id="A0A6B4PXZ2"/>
<evidence type="ECO:0000313" key="4">
    <source>
        <dbReference type="EMBL" id="NFF88744.1"/>
    </source>
</evidence>
<evidence type="ECO:0000259" key="3">
    <source>
        <dbReference type="Pfam" id="PF04892"/>
    </source>
</evidence>
<dbReference type="PIRSF" id="PIRSF019083">
    <property type="entry name" value="UCP019083_VanZ"/>
    <property type="match status" value="1"/>
</dbReference>
<keyword evidence="2" id="KW-0732">Signal</keyword>
<keyword evidence="1" id="KW-0812">Transmembrane</keyword>